<dbReference type="InterPro" id="IPR001173">
    <property type="entry name" value="Glyco_trans_2-like"/>
</dbReference>
<evidence type="ECO:0000256" key="2">
    <source>
        <dbReference type="ARBA" id="ARBA00022679"/>
    </source>
</evidence>
<dbReference type="CDD" id="cd00761">
    <property type="entry name" value="Glyco_tranf_GTA_type"/>
    <property type="match status" value="1"/>
</dbReference>
<organism evidence="4 5">
    <name type="scientific">[Clostridium] hylemonae DSM 15053</name>
    <dbReference type="NCBI Taxonomy" id="553973"/>
    <lineage>
        <taxon>Bacteria</taxon>
        <taxon>Bacillati</taxon>
        <taxon>Bacillota</taxon>
        <taxon>Clostridia</taxon>
        <taxon>Lachnospirales</taxon>
        <taxon>Lachnospiraceae</taxon>
    </lineage>
</organism>
<evidence type="ECO:0000259" key="3">
    <source>
        <dbReference type="Pfam" id="PF00535"/>
    </source>
</evidence>
<dbReference type="EMBL" id="ABYI02000023">
    <property type="protein sequence ID" value="EEG73581.1"/>
    <property type="molecule type" value="Genomic_DNA"/>
</dbReference>
<dbReference type="Proteomes" id="UP000004893">
    <property type="component" value="Unassembled WGS sequence"/>
</dbReference>
<sequence length="326" mass="37315">MTAVSIIVPVYNVEKYLNKCVDSILGQTFEDFELILVNDGSVDRSPSICRDYADKDGRVRYISQENMGPGRARNVGIEAAGGAYILFVDSDDYIAENMLEILYGNITTSGADMATCGLYNVYQQRCIPQYEGIEQFACDGGEAFGLLLTGEKIPGSSCNKLIKAEILKDIGYPEGIVYEDVGFHTELMQKVQSVYVDTTPLYYYVHRENSITTRKFDSDAMMFIYAYEDTLRVVEKKYPAILTEARFKLIWAYFAILDRMLQEDGYREIPEYRQVIRFLKRNTVRIVKNPYFHRARKLGALALLLNVRLYRALTMMNEKRSKGLFS</sequence>
<dbReference type="SUPFAM" id="SSF53448">
    <property type="entry name" value="Nucleotide-diphospho-sugar transferases"/>
    <property type="match status" value="1"/>
</dbReference>
<dbReference type="OrthoDB" id="1640114at2"/>
<dbReference type="AlphaFoldDB" id="C0C2F7"/>
<gene>
    <name evidence="4" type="ORF">CLOHYLEM_06263</name>
</gene>
<reference evidence="4" key="1">
    <citation type="submission" date="2009-02" db="EMBL/GenBank/DDBJ databases">
        <authorList>
            <person name="Fulton L."/>
            <person name="Clifton S."/>
            <person name="Fulton B."/>
            <person name="Xu J."/>
            <person name="Minx P."/>
            <person name="Pepin K.H."/>
            <person name="Johnson M."/>
            <person name="Bhonagiri V."/>
            <person name="Nash W.E."/>
            <person name="Mardis E.R."/>
            <person name="Wilson R.K."/>
        </authorList>
    </citation>
    <scope>NUCLEOTIDE SEQUENCE [LARGE SCALE GENOMIC DNA]</scope>
    <source>
        <strain evidence="4">DSM 15053</strain>
    </source>
</reference>
<comment type="caution">
    <text evidence="4">The sequence shown here is derived from an EMBL/GenBank/DDBJ whole genome shotgun (WGS) entry which is preliminary data.</text>
</comment>
<dbReference type="EC" id="2.4.-.-" evidence="4"/>
<dbReference type="PANTHER" id="PTHR22916:SF51">
    <property type="entry name" value="GLYCOSYLTRANSFERASE EPSH-RELATED"/>
    <property type="match status" value="1"/>
</dbReference>
<keyword evidence="1 4" id="KW-0328">Glycosyltransferase</keyword>
<evidence type="ECO:0000313" key="5">
    <source>
        <dbReference type="Proteomes" id="UP000004893"/>
    </source>
</evidence>
<evidence type="ECO:0000313" key="4">
    <source>
        <dbReference type="EMBL" id="EEG73581.1"/>
    </source>
</evidence>
<dbReference type="HOGENOM" id="CLU_025996_25_1_9"/>
<evidence type="ECO:0000256" key="1">
    <source>
        <dbReference type="ARBA" id="ARBA00022676"/>
    </source>
</evidence>
<protein>
    <submittedName>
        <fullName evidence="4">Glycosyltransferase, group 2 family protein</fullName>
        <ecNumber evidence="4">2.4.-.-</ecNumber>
    </submittedName>
</protein>
<reference evidence="4" key="2">
    <citation type="submission" date="2013-06" db="EMBL/GenBank/DDBJ databases">
        <title>Draft genome sequence of Clostridium hylemonae (DSM 15053).</title>
        <authorList>
            <person name="Sudarsanam P."/>
            <person name="Ley R."/>
            <person name="Guruge J."/>
            <person name="Turnbaugh P.J."/>
            <person name="Mahowald M."/>
            <person name="Liep D."/>
            <person name="Gordon J."/>
        </authorList>
    </citation>
    <scope>NUCLEOTIDE SEQUENCE</scope>
    <source>
        <strain evidence="4">DSM 15053</strain>
    </source>
</reference>
<feature type="domain" description="Glycosyltransferase 2-like" evidence="3">
    <location>
        <begin position="5"/>
        <end position="123"/>
    </location>
</feature>
<dbReference type="RefSeq" id="WP_006443615.1">
    <property type="nucleotide sequence ID" value="NZ_CP036524.1"/>
</dbReference>
<keyword evidence="2 4" id="KW-0808">Transferase</keyword>
<dbReference type="Pfam" id="PF00535">
    <property type="entry name" value="Glycos_transf_2"/>
    <property type="match status" value="1"/>
</dbReference>
<keyword evidence="5" id="KW-1185">Reference proteome</keyword>
<dbReference type="Gene3D" id="3.90.550.10">
    <property type="entry name" value="Spore Coat Polysaccharide Biosynthesis Protein SpsA, Chain A"/>
    <property type="match status" value="1"/>
</dbReference>
<proteinExistence type="predicted"/>
<name>C0C2F7_9FIRM</name>
<dbReference type="GO" id="GO:0016757">
    <property type="term" value="F:glycosyltransferase activity"/>
    <property type="evidence" value="ECO:0007669"/>
    <property type="project" value="UniProtKB-KW"/>
</dbReference>
<dbReference type="InterPro" id="IPR029044">
    <property type="entry name" value="Nucleotide-diphossugar_trans"/>
</dbReference>
<dbReference type="PANTHER" id="PTHR22916">
    <property type="entry name" value="GLYCOSYLTRANSFERASE"/>
    <property type="match status" value="1"/>
</dbReference>
<accession>C0C2F7</accession>
<dbReference type="STRING" id="553973.CLOHYLEM_06263"/>
<dbReference type="eggNOG" id="COG0463">
    <property type="taxonomic scope" value="Bacteria"/>
</dbReference>